<feature type="region of interest" description="Disordered" evidence="1">
    <location>
        <begin position="667"/>
        <end position="697"/>
    </location>
</feature>
<dbReference type="EMBL" id="JAGTXO010000007">
    <property type="protein sequence ID" value="KAG8466958.1"/>
    <property type="molecule type" value="Genomic_DNA"/>
</dbReference>
<evidence type="ECO:0000313" key="4">
    <source>
        <dbReference type="Proteomes" id="UP000751190"/>
    </source>
</evidence>
<name>A0A8J6CGR1_DIALT</name>
<keyword evidence="2" id="KW-0732">Signal</keyword>
<feature type="chain" id="PRO_5035215179" description="RAP domain-containing protein" evidence="2">
    <location>
        <begin position="19"/>
        <end position="959"/>
    </location>
</feature>
<gene>
    <name evidence="3" type="ORF">KFE25_008337</name>
</gene>
<comment type="caution">
    <text evidence="3">The sequence shown here is derived from an EMBL/GenBank/DDBJ whole genome shotgun (WGS) entry which is preliminary data.</text>
</comment>
<protein>
    <recommendedName>
        <fullName evidence="5">RAP domain-containing protein</fullName>
    </recommendedName>
</protein>
<keyword evidence="4" id="KW-1185">Reference proteome</keyword>
<evidence type="ECO:0000256" key="1">
    <source>
        <dbReference type="SAM" id="MobiDB-lite"/>
    </source>
</evidence>
<proteinExistence type="predicted"/>
<dbReference type="Proteomes" id="UP000751190">
    <property type="component" value="Unassembled WGS sequence"/>
</dbReference>
<dbReference type="AlphaFoldDB" id="A0A8J6CGR1"/>
<evidence type="ECO:0000256" key="2">
    <source>
        <dbReference type="SAM" id="SignalP"/>
    </source>
</evidence>
<reference evidence="3" key="1">
    <citation type="submission" date="2021-05" db="EMBL/GenBank/DDBJ databases">
        <title>The genome of the haptophyte Pavlova lutheri (Diacronema luteri, Pavlovales) - a model for lipid biosynthesis in eukaryotic algae.</title>
        <authorList>
            <person name="Hulatt C.J."/>
            <person name="Posewitz M.C."/>
        </authorList>
    </citation>
    <scope>NUCLEOTIDE SEQUENCE</scope>
    <source>
        <strain evidence="3">NIVA-4/92</strain>
    </source>
</reference>
<sequence length="959" mass="100874">MAALCAALLRRATPLLLARRVVLRGAHVAAQPAQLAPGADYAGPGERALARLELVCGEARSGAEDAIRTLAHALGKERSGKVVDAVRAVCALLEKTPAQGAAAARARQALLLSDQLLAERVRDMSGVQLALLVGAFARCGVVSTETTGAVARRVRELVRTPTSAPDAIHAMSALLPHMRAAVARPAFGALAYALAHAPALRGEGVMAQLPAVALGELAQLLAEWRASQRQLDFRERDFAESALLAVYARARQQQRLREMLALSARPQPSGAAGEADAADVSPLVRLLRAACSLEPESRWRTGTSAARVRTGARGARLSGINRTVAVRAEARAFAHAALRLASEHPSDLDDAALGALLEAAARVSGAADHDAVALLERELGARAGRAPLPGNLLVGAVWLAASSHAYARLIELAMVRGVDDLRAHRVQRAARLGAAGAAGAAGVAESARAAPRAEPPAAHAEPLSAHELQLLAVTYVRMQQGYGQLRTWLPQRRRCETELFEALSERIVADGAFVAQLDASRSTDLLVAMTRIGLGSVPALHALLARVVLVDGGLRAARLSELQLANLIWALGKTATHQLARSPAPAPFHPAGADAPAERRGANWLWSELTDVASERLVDARASSVDGVRALWGISQAGRFFVAPLRTLVAAIVGRLEALGPPLLEEAAPSARAPAPDDARSAPRVPPHGKRQMSRRPFFPVPQLGPLGAARATPAVPVTAQRPHADVAIGSEPQSAAIGSEPQSAAIGSEPQSVAIGSEPQSVAAPGRAWLGWNLSTEAQLFLALASIELEAPAALPPIRARTWTALQRAHEASAARSGPLVSELQLEVCAMLRALGLKYRQEVPISIPLAAGALTYHVDMRLDGLPVLIEVHGASHLLFGQTLSYSSQKHRLLRMHGYKLVEVFAHTWNAHRGSHEQLAAHLADLLAQDAGLLVRHPVATARRPPSSVSAPAAEPPAA</sequence>
<feature type="signal peptide" evidence="2">
    <location>
        <begin position="1"/>
        <end position="18"/>
    </location>
</feature>
<organism evidence="3 4">
    <name type="scientific">Diacronema lutheri</name>
    <name type="common">Unicellular marine alga</name>
    <name type="synonym">Monochrysis lutheri</name>
    <dbReference type="NCBI Taxonomy" id="2081491"/>
    <lineage>
        <taxon>Eukaryota</taxon>
        <taxon>Haptista</taxon>
        <taxon>Haptophyta</taxon>
        <taxon>Pavlovophyceae</taxon>
        <taxon>Pavlovales</taxon>
        <taxon>Pavlovaceae</taxon>
        <taxon>Diacronema</taxon>
    </lineage>
</organism>
<evidence type="ECO:0008006" key="5">
    <source>
        <dbReference type="Google" id="ProtNLM"/>
    </source>
</evidence>
<accession>A0A8J6CGR1</accession>
<evidence type="ECO:0000313" key="3">
    <source>
        <dbReference type="EMBL" id="KAG8466958.1"/>
    </source>
</evidence>